<dbReference type="PANTHER" id="PTHR30636:SF3">
    <property type="entry name" value="UPF0701 PROTEIN YICC"/>
    <property type="match status" value="1"/>
</dbReference>
<protein>
    <submittedName>
        <fullName evidence="8">YicC family protein</fullName>
    </submittedName>
</protein>
<dbReference type="Pfam" id="PF03755">
    <property type="entry name" value="YicC-like_N"/>
    <property type="match status" value="1"/>
</dbReference>
<dbReference type="GO" id="GO:0016787">
    <property type="term" value="F:hydrolase activity"/>
    <property type="evidence" value="ECO:0007669"/>
    <property type="project" value="UniProtKB-KW"/>
</dbReference>
<feature type="domain" description="Endoribonuclease YicC-like C-terminal" evidence="7">
    <location>
        <begin position="173"/>
        <end position="292"/>
    </location>
</feature>
<evidence type="ECO:0000313" key="9">
    <source>
        <dbReference type="Proteomes" id="UP000647416"/>
    </source>
</evidence>
<dbReference type="InterPro" id="IPR013551">
    <property type="entry name" value="YicC-like_C"/>
</dbReference>
<sequence length="292" mass="33808">MIKSMTGYGLSSCQFDDYRITAELKTVNNRYLDTNVRVYKQYSFVEELVREIVPKKISRGKLDVAILFDNIKKDDRVVTLNEEVARGYFDALKNMSEIFGIENDITASKLSVFPDVFTVEKKEQDKEKINEDVKKVLIDALSDLTDARAREGERLKKFFDESIEKMADLVCRIEARSPETITEFAERIKQRVEDFTNGVTLDESRLLAEVCLYTDKINITEEITRFRSHLNEIKNLISSDVPVGRKLDFTVQELNREANTMGSKCNDYEISRLVVDLKSEIEKVREQVQNIE</sequence>
<evidence type="ECO:0000259" key="7">
    <source>
        <dbReference type="Pfam" id="PF08340"/>
    </source>
</evidence>
<comment type="cofactor">
    <cofactor evidence="1">
        <name>a divalent metal cation</name>
        <dbReference type="ChEBI" id="CHEBI:60240"/>
    </cofactor>
</comment>
<dbReference type="AlphaFoldDB" id="A0A926FCA6"/>
<dbReference type="Proteomes" id="UP000647416">
    <property type="component" value="Unassembled WGS sequence"/>
</dbReference>
<dbReference type="PANTHER" id="PTHR30636">
    <property type="entry name" value="UPF0701 PROTEIN YICC"/>
    <property type="match status" value="1"/>
</dbReference>
<organism evidence="8 9">
    <name type="scientific">Qingrenia yutianensis</name>
    <dbReference type="NCBI Taxonomy" id="2763676"/>
    <lineage>
        <taxon>Bacteria</taxon>
        <taxon>Bacillati</taxon>
        <taxon>Bacillota</taxon>
        <taxon>Clostridia</taxon>
        <taxon>Eubacteriales</taxon>
        <taxon>Oscillospiraceae</taxon>
        <taxon>Qingrenia</taxon>
    </lineage>
</organism>
<gene>
    <name evidence="8" type="ORF">H8706_02155</name>
</gene>
<evidence type="ECO:0000256" key="2">
    <source>
        <dbReference type="ARBA" id="ARBA00022722"/>
    </source>
</evidence>
<keyword evidence="3" id="KW-0255">Endonuclease</keyword>
<dbReference type="GO" id="GO:0004521">
    <property type="term" value="F:RNA endonuclease activity"/>
    <property type="evidence" value="ECO:0007669"/>
    <property type="project" value="InterPro"/>
</dbReference>
<keyword evidence="4" id="KW-0378">Hydrolase</keyword>
<evidence type="ECO:0000256" key="5">
    <source>
        <dbReference type="ARBA" id="ARBA00035648"/>
    </source>
</evidence>
<dbReference type="Pfam" id="PF08340">
    <property type="entry name" value="YicC-like_C"/>
    <property type="match status" value="1"/>
</dbReference>
<proteinExistence type="inferred from homology"/>
<evidence type="ECO:0000256" key="3">
    <source>
        <dbReference type="ARBA" id="ARBA00022759"/>
    </source>
</evidence>
<evidence type="ECO:0000259" key="6">
    <source>
        <dbReference type="Pfam" id="PF03755"/>
    </source>
</evidence>
<keyword evidence="9" id="KW-1185">Reference proteome</keyword>
<dbReference type="InterPro" id="IPR005229">
    <property type="entry name" value="YicC/YloC-like"/>
</dbReference>
<dbReference type="NCBIfam" id="TIGR00255">
    <property type="entry name" value="YicC/YloC family endoribonuclease"/>
    <property type="match status" value="1"/>
</dbReference>
<dbReference type="EMBL" id="JACRTE010000002">
    <property type="protein sequence ID" value="MBC8595675.1"/>
    <property type="molecule type" value="Genomic_DNA"/>
</dbReference>
<comment type="similarity">
    <text evidence="5">Belongs to the YicC/YloC family.</text>
</comment>
<feature type="domain" description="Endoribonuclease YicC-like N-terminal" evidence="6">
    <location>
        <begin position="2"/>
        <end position="157"/>
    </location>
</feature>
<dbReference type="RefSeq" id="WP_178348232.1">
    <property type="nucleotide sequence ID" value="NZ_JACRTE010000002.1"/>
</dbReference>
<evidence type="ECO:0000256" key="1">
    <source>
        <dbReference type="ARBA" id="ARBA00001968"/>
    </source>
</evidence>
<accession>A0A926FCA6</accession>
<keyword evidence="2" id="KW-0540">Nuclease</keyword>
<evidence type="ECO:0000313" key="8">
    <source>
        <dbReference type="EMBL" id="MBC8595675.1"/>
    </source>
</evidence>
<evidence type="ECO:0000256" key="4">
    <source>
        <dbReference type="ARBA" id="ARBA00022801"/>
    </source>
</evidence>
<reference evidence="8" key="1">
    <citation type="submission" date="2020-08" db="EMBL/GenBank/DDBJ databases">
        <title>Genome public.</title>
        <authorList>
            <person name="Liu C."/>
            <person name="Sun Q."/>
        </authorList>
    </citation>
    <scope>NUCLEOTIDE SEQUENCE</scope>
    <source>
        <strain evidence="8">NSJ-50</strain>
    </source>
</reference>
<comment type="caution">
    <text evidence="8">The sequence shown here is derived from an EMBL/GenBank/DDBJ whole genome shotgun (WGS) entry which is preliminary data.</text>
</comment>
<name>A0A926FCA6_9FIRM</name>
<dbReference type="InterPro" id="IPR013527">
    <property type="entry name" value="YicC-like_N"/>
</dbReference>